<dbReference type="Proteomes" id="UP001374535">
    <property type="component" value="Chromosome 10"/>
</dbReference>
<reference evidence="1 2" key="1">
    <citation type="journal article" date="2023" name="Life. Sci Alliance">
        <title>Evolutionary insights into 3D genome organization and epigenetic landscape of Vigna mungo.</title>
        <authorList>
            <person name="Junaid A."/>
            <person name="Singh B."/>
            <person name="Bhatia S."/>
        </authorList>
    </citation>
    <scope>NUCLEOTIDE SEQUENCE [LARGE SCALE GENOMIC DNA]</scope>
    <source>
        <strain evidence="1">Urdbean</strain>
    </source>
</reference>
<organism evidence="1 2">
    <name type="scientific">Vigna mungo</name>
    <name type="common">Black gram</name>
    <name type="synonym">Phaseolus mungo</name>
    <dbReference type="NCBI Taxonomy" id="3915"/>
    <lineage>
        <taxon>Eukaryota</taxon>
        <taxon>Viridiplantae</taxon>
        <taxon>Streptophyta</taxon>
        <taxon>Embryophyta</taxon>
        <taxon>Tracheophyta</taxon>
        <taxon>Spermatophyta</taxon>
        <taxon>Magnoliopsida</taxon>
        <taxon>eudicotyledons</taxon>
        <taxon>Gunneridae</taxon>
        <taxon>Pentapetalae</taxon>
        <taxon>rosids</taxon>
        <taxon>fabids</taxon>
        <taxon>Fabales</taxon>
        <taxon>Fabaceae</taxon>
        <taxon>Papilionoideae</taxon>
        <taxon>50 kb inversion clade</taxon>
        <taxon>NPAAA clade</taxon>
        <taxon>indigoferoid/millettioid clade</taxon>
        <taxon>Phaseoleae</taxon>
        <taxon>Vigna</taxon>
    </lineage>
</organism>
<keyword evidence="2" id="KW-1185">Reference proteome</keyword>
<dbReference type="AlphaFoldDB" id="A0AAQ3MPQ8"/>
<gene>
    <name evidence="1" type="ORF">V8G54_034045</name>
</gene>
<evidence type="ECO:0000313" key="2">
    <source>
        <dbReference type="Proteomes" id="UP001374535"/>
    </source>
</evidence>
<evidence type="ECO:0000313" key="1">
    <source>
        <dbReference type="EMBL" id="WVY94957.1"/>
    </source>
</evidence>
<accession>A0AAQ3MPQ8</accession>
<dbReference type="EMBL" id="CP144691">
    <property type="protein sequence ID" value="WVY94957.1"/>
    <property type="molecule type" value="Genomic_DNA"/>
</dbReference>
<name>A0AAQ3MPQ8_VIGMU</name>
<protein>
    <submittedName>
        <fullName evidence="1">Uncharacterized protein</fullName>
    </submittedName>
</protein>
<proteinExistence type="predicted"/>
<sequence>MLPDFLWTKPEGCTDELPLYELLRYDCRSLRSNFRATKTLQVMVASALVCWPVWNLREKNQPELVASLSTTTLRTFMFVGVEESDDEDIMEWPALTTCTVVSQSIVLPTSSAS</sequence>